<dbReference type="NCBIfam" id="TIGR01770">
    <property type="entry name" value="NDH_I_N"/>
    <property type="match status" value="1"/>
</dbReference>
<feature type="transmembrane region" description="Helical" evidence="5">
    <location>
        <begin position="201"/>
        <end position="226"/>
    </location>
</feature>
<dbReference type="Pfam" id="PF00361">
    <property type="entry name" value="Proton_antipo_M"/>
    <property type="match status" value="1"/>
</dbReference>
<dbReference type="NCBIfam" id="NF004440">
    <property type="entry name" value="PRK05777.1-3"/>
    <property type="match status" value="1"/>
</dbReference>
<dbReference type="GO" id="GO:0008137">
    <property type="term" value="F:NADH dehydrogenase (ubiquinone) activity"/>
    <property type="evidence" value="ECO:0007669"/>
    <property type="project" value="InterPro"/>
</dbReference>
<dbReference type="PANTHER" id="PTHR22773">
    <property type="entry name" value="NADH DEHYDROGENASE"/>
    <property type="match status" value="1"/>
</dbReference>
<evidence type="ECO:0000256" key="6">
    <source>
        <dbReference type="RuleBase" id="RU000320"/>
    </source>
</evidence>
<gene>
    <name evidence="5" type="primary">nuoN</name>
    <name evidence="8" type="ORF">SAMN05421720_103168</name>
</gene>
<evidence type="ECO:0000313" key="9">
    <source>
        <dbReference type="Proteomes" id="UP000199412"/>
    </source>
</evidence>
<keyword evidence="5" id="KW-0813">Transport</keyword>
<comment type="subunit">
    <text evidence="5">NDH-1 is composed of 14 different subunits. Subunits NuoA, H, J, K, L, M, N constitute the membrane sector of the complex.</text>
</comment>
<keyword evidence="9" id="KW-1185">Reference proteome</keyword>
<dbReference type="PRINTS" id="PR01434">
    <property type="entry name" value="NADHDHGNASE5"/>
</dbReference>
<feature type="transmembrane region" description="Helical" evidence="5">
    <location>
        <begin position="104"/>
        <end position="121"/>
    </location>
</feature>
<dbReference type="RefSeq" id="WP_092783718.1">
    <property type="nucleotide sequence ID" value="NZ_FNAP01000003.1"/>
</dbReference>
<dbReference type="HAMAP" id="MF_00445">
    <property type="entry name" value="NDH1_NuoN_1"/>
    <property type="match status" value="1"/>
</dbReference>
<accession>A0A1G7A3Z8</accession>
<feature type="transmembrane region" description="Helical" evidence="5">
    <location>
        <begin position="38"/>
        <end position="56"/>
    </location>
</feature>
<dbReference type="Proteomes" id="UP000199412">
    <property type="component" value="Unassembled WGS sequence"/>
</dbReference>
<dbReference type="InterPro" id="IPR010096">
    <property type="entry name" value="NADH-Q_OxRdtase_suN/2"/>
</dbReference>
<keyword evidence="5" id="KW-1278">Translocase</keyword>
<dbReference type="GO" id="GO:0042773">
    <property type="term" value="P:ATP synthesis coupled electron transport"/>
    <property type="evidence" value="ECO:0007669"/>
    <property type="project" value="InterPro"/>
</dbReference>
<comment type="function">
    <text evidence="5">NDH-1 shuttles electrons from NADH, via FMN and iron-sulfur (Fe-S) centers, to quinones in the respiratory chain. The immediate electron acceptor for the enzyme in this species is believed to be ubiquinone. Couples the redox reaction to proton translocation (for every two electrons transferred, four hydrogen ions are translocated across the cytoplasmic membrane), and thus conserves the redox energy in a proton gradient.</text>
</comment>
<keyword evidence="5" id="KW-0520">NAD</keyword>
<protein>
    <recommendedName>
        <fullName evidence="5">NADH-quinone oxidoreductase subunit N</fullName>
        <ecNumber evidence="5">7.1.1.-</ecNumber>
    </recommendedName>
    <alternativeName>
        <fullName evidence="5">NADH dehydrogenase I subunit N</fullName>
    </alternativeName>
    <alternativeName>
        <fullName evidence="5">NDH-1 subunit N</fullName>
    </alternativeName>
</protein>
<evidence type="ECO:0000256" key="3">
    <source>
        <dbReference type="ARBA" id="ARBA00022989"/>
    </source>
</evidence>
<feature type="transmembrane region" description="Helical" evidence="5">
    <location>
        <begin position="238"/>
        <end position="259"/>
    </location>
</feature>
<keyword evidence="4 5" id="KW-0472">Membrane</keyword>
<dbReference type="GO" id="GO:0048038">
    <property type="term" value="F:quinone binding"/>
    <property type="evidence" value="ECO:0007669"/>
    <property type="project" value="UniProtKB-KW"/>
</dbReference>
<dbReference type="GO" id="GO:0050136">
    <property type="term" value="F:NADH dehydrogenase (quinone) (non-electrogenic) activity"/>
    <property type="evidence" value="ECO:0007669"/>
    <property type="project" value="UniProtKB-UniRule"/>
</dbReference>
<reference evidence="8 9" key="1">
    <citation type="submission" date="2016-10" db="EMBL/GenBank/DDBJ databases">
        <authorList>
            <person name="de Groot N.N."/>
        </authorList>
    </citation>
    <scope>NUCLEOTIDE SEQUENCE [LARGE SCALE GENOMIC DNA]</scope>
    <source>
        <strain evidence="8 9">ATCC 700224</strain>
    </source>
</reference>
<evidence type="ECO:0000256" key="4">
    <source>
        <dbReference type="ARBA" id="ARBA00023136"/>
    </source>
</evidence>
<sequence length="480" mass="50780">MIDLPMMLPALPELILALLAMGLLMYGVFARGDRSASCTWAAVYGIVVAGAVVAMGGEGRAEAFYGQFVTDDFTRFAKLLVLGASGATLLMARRWMVSEGIARFEFPVLMLLTTVGMMLMVSANDLISMYLGLELQSLALYVLATVQRDNLRATEAGLKYFVLGALASGVMLYGASLVYGFAGTTSFTGIAEAVAGGDPHVGVVVGLVFVLSGLAFKVSAAPFHMWTPDVYEGAPTPVTALFAVAPKVAALSLFLRVALEPFGALAADWQQVIWIIAMLSMVIGAFAALAQENIKRLMAYSSIGHMGYALVGLTAGTPEGVRGVLVYLAIYLFMNVGAFAVILAMRQQGRAVEGIKDLAGLGRTHPLMALAMGIFMFSMAGIPPLAGFFAKFYVFMAAVDAGLIWLAVIGVLTSVVSAFYYLRIVKVMYFDEPLESLDPVGSMALRVVMSVSAAVILLFIAMPGWILSQAEIAAGALLAG</sequence>
<feature type="transmembrane region" description="Helical" evidence="5">
    <location>
        <begin position="76"/>
        <end position="92"/>
    </location>
</feature>
<keyword evidence="5" id="KW-1003">Cell membrane</keyword>
<dbReference type="AlphaFoldDB" id="A0A1G7A3Z8"/>
<evidence type="ECO:0000313" key="8">
    <source>
        <dbReference type="EMBL" id="SDE09624.1"/>
    </source>
</evidence>
<feature type="transmembrane region" description="Helical" evidence="5">
    <location>
        <begin position="158"/>
        <end position="181"/>
    </location>
</feature>
<feature type="transmembrane region" description="Helical" evidence="5">
    <location>
        <begin position="271"/>
        <end position="290"/>
    </location>
</feature>
<comment type="similarity">
    <text evidence="5">Belongs to the complex I subunit 2 family.</text>
</comment>
<comment type="catalytic activity">
    <reaction evidence="5">
        <text>a quinone + NADH + 5 H(+)(in) = a quinol + NAD(+) + 4 H(+)(out)</text>
        <dbReference type="Rhea" id="RHEA:57888"/>
        <dbReference type="ChEBI" id="CHEBI:15378"/>
        <dbReference type="ChEBI" id="CHEBI:24646"/>
        <dbReference type="ChEBI" id="CHEBI:57540"/>
        <dbReference type="ChEBI" id="CHEBI:57945"/>
        <dbReference type="ChEBI" id="CHEBI:132124"/>
    </reaction>
</comment>
<dbReference type="STRING" id="69960.SAMN05421720_103168"/>
<dbReference type="GO" id="GO:0012505">
    <property type="term" value="C:endomembrane system"/>
    <property type="evidence" value="ECO:0007669"/>
    <property type="project" value="UniProtKB-SubCell"/>
</dbReference>
<feature type="transmembrane region" description="Helical" evidence="5">
    <location>
        <begin position="366"/>
        <end position="390"/>
    </location>
</feature>
<organism evidence="8 9">
    <name type="scientific">Rhodospira trueperi</name>
    <dbReference type="NCBI Taxonomy" id="69960"/>
    <lineage>
        <taxon>Bacteria</taxon>
        <taxon>Pseudomonadati</taxon>
        <taxon>Pseudomonadota</taxon>
        <taxon>Alphaproteobacteria</taxon>
        <taxon>Rhodospirillales</taxon>
        <taxon>Rhodospirillaceae</taxon>
        <taxon>Rhodospira</taxon>
    </lineage>
</organism>
<name>A0A1G7A3Z8_9PROT</name>
<proteinExistence type="inferred from homology"/>
<dbReference type="InterPro" id="IPR001750">
    <property type="entry name" value="ND/Mrp_TM"/>
</dbReference>
<comment type="subcellular location">
    <subcellularLocation>
        <location evidence="5">Cell membrane</location>
        <topology evidence="5">Multi-pass membrane protein</topology>
    </subcellularLocation>
    <subcellularLocation>
        <location evidence="1">Endomembrane system</location>
        <topology evidence="1">Multi-pass membrane protein</topology>
    </subcellularLocation>
    <subcellularLocation>
        <location evidence="6">Membrane</location>
        <topology evidence="6">Multi-pass membrane protein</topology>
    </subcellularLocation>
</comment>
<evidence type="ECO:0000259" key="7">
    <source>
        <dbReference type="Pfam" id="PF00361"/>
    </source>
</evidence>
<feature type="transmembrane region" description="Helical" evidence="5">
    <location>
        <begin position="324"/>
        <end position="345"/>
    </location>
</feature>
<dbReference type="EC" id="7.1.1.-" evidence="5"/>
<evidence type="ECO:0000256" key="1">
    <source>
        <dbReference type="ARBA" id="ARBA00004127"/>
    </source>
</evidence>
<feature type="transmembrane region" description="Helical" evidence="5">
    <location>
        <begin position="402"/>
        <end position="422"/>
    </location>
</feature>
<keyword evidence="3 5" id="KW-1133">Transmembrane helix</keyword>
<evidence type="ECO:0000256" key="5">
    <source>
        <dbReference type="HAMAP-Rule" id="MF_00445"/>
    </source>
</evidence>
<feature type="domain" description="NADH:quinone oxidoreductase/Mrp antiporter transmembrane" evidence="7">
    <location>
        <begin position="123"/>
        <end position="416"/>
    </location>
</feature>
<dbReference type="EMBL" id="FNAP01000003">
    <property type="protein sequence ID" value="SDE09624.1"/>
    <property type="molecule type" value="Genomic_DNA"/>
</dbReference>
<dbReference type="OrthoDB" id="9811718at2"/>
<dbReference type="GO" id="GO:0005886">
    <property type="term" value="C:plasma membrane"/>
    <property type="evidence" value="ECO:0007669"/>
    <property type="project" value="UniProtKB-SubCell"/>
</dbReference>
<keyword evidence="2 5" id="KW-0812">Transmembrane</keyword>
<evidence type="ECO:0000256" key="2">
    <source>
        <dbReference type="ARBA" id="ARBA00022692"/>
    </source>
</evidence>
<feature type="transmembrane region" description="Helical" evidence="5">
    <location>
        <begin position="6"/>
        <end position="26"/>
    </location>
</feature>
<feature type="transmembrane region" description="Helical" evidence="5">
    <location>
        <begin position="443"/>
        <end position="467"/>
    </location>
</feature>
<keyword evidence="5" id="KW-0830">Ubiquinone</keyword>
<keyword evidence="5" id="KW-0874">Quinone</keyword>